<feature type="domain" description="GIY-YIG" evidence="4">
    <location>
        <begin position="1"/>
        <end position="83"/>
    </location>
</feature>
<protein>
    <submittedName>
        <fullName evidence="5">Putative Seg-like homing endonuclease, GIY-YIG family</fullName>
    </submittedName>
</protein>
<name>J7KIC7_9CAUD</name>
<accession>J7KIC7</accession>
<dbReference type="PROSITE" id="PS50164">
    <property type="entry name" value="GIY_YIG"/>
    <property type="match status" value="1"/>
</dbReference>
<evidence type="ECO:0000313" key="5">
    <source>
        <dbReference type="EMBL" id="AFQ97192.1"/>
    </source>
</evidence>
<organism evidence="5 6">
    <name type="scientific">Aeromonas phage Aes508</name>
    <dbReference type="NCBI Taxonomy" id="1198013"/>
    <lineage>
        <taxon>Viruses</taxon>
        <taxon>Duplodnaviria</taxon>
        <taxon>Heunggongvirae</taxon>
        <taxon>Uroviricota</taxon>
        <taxon>Caudoviricetes</taxon>
        <taxon>Pantevenvirales</taxon>
        <taxon>Straboviridae</taxon>
        <taxon>Tulanevirus</taxon>
        <taxon>Tulanevirus aes508</taxon>
    </lineage>
</organism>
<evidence type="ECO:0000259" key="4">
    <source>
        <dbReference type="PROSITE" id="PS50164"/>
    </source>
</evidence>
<dbReference type="SUPFAM" id="SSF82771">
    <property type="entry name" value="GIY-YIG endonuclease"/>
    <property type="match status" value="1"/>
</dbReference>
<dbReference type="RefSeq" id="YP_007010799.1">
    <property type="nucleotide sequence ID" value="NC_019543.1"/>
</dbReference>
<comment type="cofactor">
    <cofactor evidence="1">
        <name>Mg(2+)</name>
        <dbReference type="ChEBI" id="CHEBI:18420"/>
    </cofactor>
</comment>
<dbReference type="InterPro" id="IPR003611">
    <property type="entry name" value="NUMOD3"/>
</dbReference>
<dbReference type="InterPro" id="IPR035901">
    <property type="entry name" value="GIY-YIG_endonuc_sf"/>
</dbReference>
<keyword evidence="3" id="KW-0460">Magnesium</keyword>
<gene>
    <name evidence="5" type="ORF">Aes508_110</name>
</gene>
<dbReference type="SMART" id="SM00465">
    <property type="entry name" value="GIYc"/>
    <property type="match status" value="1"/>
</dbReference>
<reference evidence="5 6" key="1">
    <citation type="submission" date="2011-07" db="EMBL/GenBank/DDBJ databases">
        <title>Aeromonas salmonicida phage Aes508 complete genome.</title>
        <authorList>
            <person name="Petrov V.M."/>
            <person name="Ratnayaka S."/>
            <person name="Karam J.D."/>
        </authorList>
    </citation>
    <scope>NUCLEOTIDE SEQUENCE [LARGE SCALE GENOMIC DNA]</scope>
</reference>
<dbReference type="GO" id="GO:0004519">
    <property type="term" value="F:endonuclease activity"/>
    <property type="evidence" value="ECO:0007669"/>
    <property type="project" value="UniProtKB-KW"/>
</dbReference>
<proteinExistence type="predicted"/>
<dbReference type="Gene3D" id="3.40.1440.10">
    <property type="entry name" value="GIY-YIG endonuclease"/>
    <property type="match status" value="1"/>
</dbReference>
<keyword evidence="5" id="KW-0540">Nuclease</keyword>
<keyword evidence="5" id="KW-0378">Hydrolase</keyword>
<comment type="similarity">
    <text evidence="2">To endonucleases of group I introns of fungi and phage.</text>
</comment>
<evidence type="ECO:0000256" key="2">
    <source>
        <dbReference type="ARBA" id="ARBA00010045"/>
    </source>
</evidence>
<evidence type="ECO:0000256" key="3">
    <source>
        <dbReference type="ARBA" id="ARBA00022842"/>
    </source>
</evidence>
<evidence type="ECO:0000256" key="1">
    <source>
        <dbReference type="ARBA" id="ARBA00001946"/>
    </source>
</evidence>
<dbReference type="Pfam" id="PF07460">
    <property type="entry name" value="NUMOD3"/>
    <property type="match status" value="2"/>
</dbReference>
<dbReference type="KEGG" id="vg:14017107"/>
<keyword evidence="6" id="KW-1185">Reference proteome</keyword>
<dbReference type="Pfam" id="PF01541">
    <property type="entry name" value="GIY-YIG"/>
    <property type="match status" value="1"/>
</dbReference>
<dbReference type="GO" id="GO:0003677">
    <property type="term" value="F:DNA binding"/>
    <property type="evidence" value="ECO:0007669"/>
    <property type="project" value="InterPro"/>
</dbReference>
<evidence type="ECO:0000313" key="6">
    <source>
        <dbReference type="Proteomes" id="UP000003289"/>
    </source>
</evidence>
<dbReference type="CDD" id="cd10444">
    <property type="entry name" value="GIY-YIG_SegABCDEFG"/>
    <property type="match status" value="1"/>
</dbReference>
<dbReference type="GeneID" id="14017107"/>
<dbReference type="Proteomes" id="UP000003289">
    <property type="component" value="Segment"/>
</dbReference>
<dbReference type="SMART" id="SM00496">
    <property type="entry name" value="IENR2"/>
    <property type="match status" value="2"/>
</dbReference>
<sequence length="214" mass="24777">MHYLYKTTNLLNDKIYIGVHTTNNIDDGYMGSGKLLHLSISKYGIDNFKKEILEFFETREECLAREREIVNSEFIARHDTYNLKIGGEGGFFRNYWLGKKHNEETKLKISLANRSRYCESGVREAHSKRVSESINSRKQANTYVTNFTGKKHSEATKELIGKKTSVYQSGSGNSNFGKKWMYSLIMKKSKPVAPQDVERYISDGWQLGRKFKFD</sequence>
<dbReference type="EMBL" id="JN377894">
    <property type="protein sequence ID" value="AFQ97192.1"/>
    <property type="molecule type" value="Genomic_DNA"/>
</dbReference>
<keyword evidence="5" id="KW-0255">Endonuclease</keyword>
<dbReference type="InterPro" id="IPR000305">
    <property type="entry name" value="GIY-YIG_endonuc"/>
</dbReference>